<protein>
    <submittedName>
        <fullName evidence="1">Uncharacterized protein</fullName>
    </submittedName>
</protein>
<sequence length="341" mass="39695">MTHNRTDMEVPYLSTDVSQDFESSLNLKVIYMIIKAKRIRNLELHFRWLPPGKRIVFGVSAIDRFQSLLTKIGFTDTLQIGESVLPPPAFGSISRFNALGKLIIHKDRPKETAYRMVEWHWQEWRGKNSSEEQSKLVDVPYKRYPRTFVLPPSVELKIAAQSQEGEKLITSPMMTYDKRNRTQLLHTINLFLDIFGECQVFHENLDAIINVPIKHLNWTVLPPGRYPWSRLKSQVQSLIQRVPTGNQKMIDNRLETINKHEPDFVAVGRAGFRGYIIFGFTAKNLFVLESIYFGNATYILGERWEELSALTKAEILSEHLHKDRVIHRVGWHRQIQKLLFA</sequence>
<evidence type="ECO:0000313" key="1">
    <source>
        <dbReference type="EMBL" id="MEP0868065.1"/>
    </source>
</evidence>
<keyword evidence="2" id="KW-1185">Reference proteome</keyword>
<name>A0ABV0JX81_9CYAN</name>
<accession>A0ABV0JX81</accession>
<dbReference type="RefSeq" id="WP_190447641.1">
    <property type="nucleotide sequence ID" value="NZ_JAMPKK010000108.1"/>
</dbReference>
<organism evidence="1 2">
    <name type="scientific">Funiculus sociatus GB2-A5</name>
    <dbReference type="NCBI Taxonomy" id="2933946"/>
    <lineage>
        <taxon>Bacteria</taxon>
        <taxon>Bacillati</taxon>
        <taxon>Cyanobacteriota</taxon>
        <taxon>Cyanophyceae</taxon>
        <taxon>Coleofasciculales</taxon>
        <taxon>Coleofasciculaceae</taxon>
        <taxon>Funiculus</taxon>
    </lineage>
</organism>
<evidence type="ECO:0000313" key="2">
    <source>
        <dbReference type="Proteomes" id="UP001442494"/>
    </source>
</evidence>
<reference evidence="1 2" key="1">
    <citation type="submission" date="2022-04" db="EMBL/GenBank/DDBJ databases">
        <title>Positive selection, recombination, and allopatry shape intraspecific diversity of widespread and dominant cyanobacteria.</title>
        <authorList>
            <person name="Wei J."/>
            <person name="Shu W."/>
            <person name="Hu C."/>
        </authorList>
    </citation>
    <scope>NUCLEOTIDE SEQUENCE [LARGE SCALE GENOMIC DNA]</scope>
    <source>
        <strain evidence="1 2">GB2-A5</strain>
    </source>
</reference>
<proteinExistence type="predicted"/>
<dbReference type="Proteomes" id="UP001442494">
    <property type="component" value="Unassembled WGS sequence"/>
</dbReference>
<dbReference type="EMBL" id="JAMPKK010000108">
    <property type="protein sequence ID" value="MEP0868065.1"/>
    <property type="molecule type" value="Genomic_DNA"/>
</dbReference>
<comment type="caution">
    <text evidence="1">The sequence shown here is derived from an EMBL/GenBank/DDBJ whole genome shotgun (WGS) entry which is preliminary data.</text>
</comment>
<gene>
    <name evidence="1" type="ORF">NDI37_26875</name>
</gene>